<feature type="transmembrane region" description="Helical" evidence="1">
    <location>
        <begin position="72"/>
        <end position="91"/>
    </location>
</feature>
<dbReference type="EMBL" id="AZMV01000004">
    <property type="protein sequence ID" value="ETY71367.1"/>
    <property type="molecule type" value="Genomic_DNA"/>
</dbReference>
<accession>W4N8J6</accession>
<evidence type="ECO:0000256" key="1">
    <source>
        <dbReference type="SAM" id="Phobius"/>
    </source>
</evidence>
<name>W4N8J6_9BIFI</name>
<organism evidence="2 3">
    <name type="scientific">Bifidobacterium moukalabense DSM 27321</name>
    <dbReference type="NCBI Taxonomy" id="1435051"/>
    <lineage>
        <taxon>Bacteria</taxon>
        <taxon>Bacillati</taxon>
        <taxon>Actinomycetota</taxon>
        <taxon>Actinomycetes</taxon>
        <taxon>Bifidobacteriales</taxon>
        <taxon>Bifidobacteriaceae</taxon>
        <taxon>Bifidobacterium</taxon>
    </lineage>
</organism>
<protein>
    <submittedName>
        <fullName evidence="2">Uncharacterized protein</fullName>
    </submittedName>
</protein>
<keyword evidence="1" id="KW-1133">Transmembrane helix</keyword>
<feature type="transmembrane region" description="Helical" evidence="1">
    <location>
        <begin position="33"/>
        <end position="60"/>
    </location>
</feature>
<reference evidence="2 3" key="1">
    <citation type="journal article" date="2014" name="Genome Announc.">
        <title>The Genome Sequence of Bifidobacterium moukalabense DSM 27321 Highlights the Close Phylogenetic Relatedness with the Bifidobacterium dentium Taxon.</title>
        <authorList>
            <person name="Lugli G.A."/>
            <person name="Duranti S."/>
            <person name="Milani C."/>
            <person name="Turroni F."/>
            <person name="Viappiani A."/>
            <person name="Mangifesta M."/>
            <person name="van Sinderen D."/>
            <person name="Ventura M."/>
        </authorList>
    </citation>
    <scope>NUCLEOTIDE SEQUENCE [LARGE SCALE GENOMIC DNA]</scope>
    <source>
        <strain evidence="2 3">DSM 27321</strain>
    </source>
</reference>
<keyword evidence="1" id="KW-0812">Transmembrane</keyword>
<dbReference type="eggNOG" id="ENOG5033DAG">
    <property type="taxonomic scope" value="Bacteria"/>
</dbReference>
<keyword evidence="1" id="KW-0472">Membrane</keyword>
<dbReference type="PATRIC" id="fig|1435051.3.peg.846"/>
<dbReference type="Proteomes" id="UP000019155">
    <property type="component" value="Unassembled WGS sequence"/>
</dbReference>
<dbReference type="AlphaFoldDB" id="W4N8J6"/>
<dbReference type="STRING" id="1435051.BMOU_0855"/>
<gene>
    <name evidence="2" type="ORF">BMOU_0855</name>
</gene>
<comment type="caution">
    <text evidence="2">The sequence shown here is derived from an EMBL/GenBank/DDBJ whole genome shotgun (WGS) entry which is preliminary data.</text>
</comment>
<keyword evidence="3" id="KW-1185">Reference proteome</keyword>
<evidence type="ECO:0000313" key="2">
    <source>
        <dbReference type="EMBL" id="ETY71367.1"/>
    </source>
</evidence>
<evidence type="ECO:0000313" key="3">
    <source>
        <dbReference type="Proteomes" id="UP000019155"/>
    </source>
</evidence>
<sequence length="92" mass="9254">MSETIILAAWAGNMLLAQSVTLAENSGNLVNSALSLFSQFAIIGGGLWAVWGVIILAGGLKDQNGPATQAGVWQVVGGGLIIAAAALFSSIV</sequence>
<proteinExistence type="predicted"/>